<organism evidence="2 4">
    <name type="scientific">Punica granatum</name>
    <name type="common">Pomegranate</name>
    <dbReference type="NCBI Taxonomy" id="22663"/>
    <lineage>
        <taxon>Eukaryota</taxon>
        <taxon>Viridiplantae</taxon>
        <taxon>Streptophyta</taxon>
        <taxon>Embryophyta</taxon>
        <taxon>Tracheophyta</taxon>
        <taxon>Spermatophyta</taxon>
        <taxon>Magnoliopsida</taxon>
        <taxon>eudicotyledons</taxon>
        <taxon>Gunneridae</taxon>
        <taxon>Pentapetalae</taxon>
        <taxon>rosids</taxon>
        <taxon>malvids</taxon>
        <taxon>Myrtales</taxon>
        <taxon>Lythraceae</taxon>
        <taxon>Punica</taxon>
    </lineage>
</organism>
<sequence>MGPMFPRLHVKDAAEKGGPRAPPRNKMALYEQLSIPSQRFNHRLLPLSHNPATNVVHPVSSSQGSGCDRHALFPLRLPLSAPSHISEKFRVHESDAANTSYSTSQVKARKRARAEEDFAVPVYVQLKAGLGRGQSGTIRSTSDQSMKTLSASNRDLRQDSQIPEARDQQTANSNRLQDELVVDTEKLIDSRQRNDSLMVEHPRICSDDNDDHCNLSGERTRGSELIGGREGDDLSDESMISVSGLGVSPDDVVEIMGQKQFWKARRALVNQQRVFAVQVFELHRLIKVQQLIAESPHLLLEDVSLKVPPQNKLTIKIIQPPIQNPDHREGSEKHTHRIEQLAENGVSNRSFSTVLRSHRTHVGDTHSIPAATDNSKAGFWSYHQQSPPKHQWLIPVMSPSEGLVYKPYPGPGCMGPYNGQGPSPFVSSFMGPAYGVPTHFPTYGALMMRPNFSGSSIEQIHRFHQWSEENPDMNLQHQSSCNEPKQNLAAGPPPENFRESEIQLSTGSSPGERPIEGAGGVLPLFPMAPRESSGGSELNKSSQQPTRVIKVIPHDCRSATESVAWIFRSIQEERRLHE</sequence>
<dbReference type="AlphaFoldDB" id="A0A218W6P8"/>
<evidence type="ECO:0000313" key="2">
    <source>
        <dbReference type="EMBL" id="OWM67762.1"/>
    </source>
</evidence>
<reference evidence="2" key="2">
    <citation type="submission" date="2017-06" db="EMBL/GenBank/DDBJ databases">
        <title>The pomegranate genome and the genomics of punicalagin biosynthesis.</title>
        <authorList>
            <person name="Xu C."/>
        </authorList>
    </citation>
    <scope>NUCLEOTIDE SEQUENCE [LARGE SCALE GENOMIC DNA]</scope>
    <source>
        <tissue evidence="2">Fresh leaf</tissue>
    </source>
</reference>
<dbReference type="PANTHER" id="PTHR34281:SF2">
    <property type="entry name" value="PROTEIN EARLY FLOWERING 3"/>
    <property type="match status" value="1"/>
</dbReference>
<proteinExistence type="predicted"/>
<evidence type="ECO:0000256" key="1">
    <source>
        <dbReference type="SAM" id="MobiDB-lite"/>
    </source>
</evidence>
<name>A0A218W6P8_PUNGR</name>
<dbReference type="EMBL" id="MTKT01005375">
    <property type="protein sequence ID" value="OWM67762.1"/>
    <property type="molecule type" value="Genomic_DNA"/>
</dbReference>
<feature type="compositionally biased region" description="Basic and acidic residues" evidence="1">
    <location>
        <begin position="218"/>
        <end position="232"/>
    </location>
</feature>
<comment type="caution">
    <text evidence="2">The sequence shown here is derived from an EMBL/GenBank/DDBJ whole genome shotgun (WGS) entry which is preliminary data.</text>
</comment>
<feature type="region of interest" description="Disordered" evidence="1">
    <location>
        <begin position="211"/>
        <end position="233"/>
    </location>
</feature>
<dbReference type="STRING" id="22663.A0A218W6P8"/>
<dbReference type="PANTHER" id="PTHR34281">
    <property type="entry name" value="PROTEIN EARLY FLOWERING 3"/>
    <property type="match status" value="1"/>
</dbReference>
<dbReference type="OrthoDB" id="1939092at2759"/>
<accession>A0A218W6P8</accession>
<feature type="compositionally biased region" description="Polar residues" evidence="1">
    <location>
        <begin position="135"/>
        <end position="153"/>
    </location>
</feature>
<dbReference type="GeneID" id="116215466"/>
<reference evidence="4" key="1">
    <citation type="journal article" date="2017" name="Plant J.">
        <title>The pomegranate (Punica granatum L.) genome and the genomics of punicalagin biosynthesis.</title>
        <authorList>
            <person name="Qin G."/>
            <person name="Xu C."/>
            <person name="Ming R."/>
            <person name="Tang H."/>
            <person name="Guyot R."/>
            <person name="Kramer E.M."/>
            <person name="Hu Y."/>
            <person name="Yi X."/>
            <person name="Qi Y."/>
            <person name="Xu X."/>
            <person name="Gao Z."/>
            <person name="Pan H."/>
            <person name="Jian J."/>
            <person name="Tian Y."/>
            <person name="Yue Z."/>
            <person name="Xu Y."/>
        </authorList>
    </citation>
    <scope>NUCLEOTIDE SEQUENCE [LARGE SCALE GENOMIC DNA]</scope>
    <source>
        <strain evidence="4">cv. Dabenzi</strain>
    </source>
</reference>
<reference evidence="3 5" key="3">
    <citation type="submission" date="2017-11" db="EMBL/GenBank/DDBJ databases">
        <title>De-novo sequencing of pomegranate (Punica granatum L.) genome.</title>
        <authorList>
            <person name="Akparov Z."/>
            <person name="Amiraslanov A."/>
            <person name="Hajiyeva S."/>
            <person name="Abbasov M."/>
            <person name="Kaur K."/>
            <person name="Hamwieh A."/>
            <person name="Solovyev V."/>
            <person name="Salamov A."/>
            <person name="Braich B."/>
            <person name="Kosarev P."/>
            <person name="Mahmoud A."/>
            <person name="Hajiyev E."/>
            <person name="Babayeva S."/>
            <person name="Izzatullayeva V."/>
            <person name="Mammadov A."/>
            <person name="Mammadov A."/>
            <person name="Sharifova S."/>
            <person name="Ojaghi J."/>
            <person name="Eynullazada K."/>
            <person name="Bayramov B."/>
            <person name="Abdulazimova A."/>
            <person name="Shahmuradov I."/>
        </authorList>
    </citation>
    <scope>NUCLEOTIDE SEQUENCE [LARGE SCALE GENOMIC DNA]</scope>
    <source>
        <strain evidence="3">AG2017</strain>
        <strain evidence="5">cv. AG2017</strain>
        <tissue evidence="3">Leaf</tissue>
    </source>
</reference>
<evidence type="ECO:0000313" key="4">
    <source>
        <dbReference type="Proteomes" id="UP000197138"/>
    </source>
</evidence>
<feature type="region of interest" description="Disordered" evidence="1">
    <location>
        <begin position="472"/>
        <end position="514"/>
    </location>
</feature>
<feature type="compositionally biased region" description="Polar residues" evidence="1">
    <location>
        <begin position="473"/>
        <end position="485"/>
    </location>
</feature>
<keyword evidence="5" id="KW-1185">Reference proteome</keyword>
<gene>
    <name evidence="2" type="ORF">CDL15_Pgr017459</name>
    <name evidence="3" type="ORF">CRG98_019513</name>
</gene>
<feature type="region of interest" description="Disordered" evidence="1">
    <location>
        <begin position="1"/>
        <end position="25"/>
    </location>
</feature>
<feature type="region of interest" description="Disordered" evidence="1">
    <location>
        <begin position="132"/>
        <end position="178"/>
    </location>
</feature>
<protein>
    <submittedName>
        <fullName evidence="2">Uncharacterized protein</fullName>
    </submittedName>
</protein>
<feature type="compositionally biased region" description="Basic and acidic residues" evidence="1">
    <location>
        <begin position="9"/>
        <end position="18"/>
    </location>
</feature>
<dbReference type="EMBL" id="PGOL01001190">
    <property type="protein sequence ID" value="PKI60105.1"/>
    <property type="molecule type" value="Genomic_DNA"/>
</dbReference>
<dbReference type="Proteomes" id="UP000233551">
    <property type="component" value="Unassembled WGS sequence"/>
</dbReference>
<evidence type="ECO:0000313" key="5">
    <source>
        <dbReference type="Proteomes" id="UP000233551"/>
    </source>
</evidence>
<dbReference type="Proteomes" id="UP000197138">
    <property type="component" value="Unassembled WGS sequence"/>
</dbReference>
<dbReference type="InterPro" id="IPR039319">
    <property type="entry name" value="ELF3-like"/>
</dbReference>
<evidence type="ECO:0000313" key="3">
    <source>
        <dbReference type="EMBL" id="PKI60105.1"/>
    </source>
</evidence>
<dbReference type="GO" id="GO:2000028">
    <property type="term" value="P:regulation of photoperiodism, flowering"/>
    <property type="evidence" value="ECO:0007669"/>
    <property type="project" value="InterPro"/>
</dbReference>